<protein>
    <submittedName>
        <fullName evidence="1">Uncharacterized protein</fullName>
    </submittedName>
</protein>
<dbReference type="RefSeq" id="WP_133843997.1">
    <property type="nucleotide sequence ID" value="NZ_AP024329.1"/>
</dbReference>
<name>A0ABM7MVI9_ERWRD</name>
<gene>
    <name evidence="1" type="ORF">ERHA53_05560</name>
</gene>
<dbReference type="Proteomes" id="UP000677515">
    <property type="component" value="Chromosome"/>
</dbReference>
<reference evidence="1 2" key="1">
    <citation type="submission" date="2021-01" db="EMBL/GenBank/DDBJ databases">
        <title>Complete genome sequence of Erwinia rhapontici MAFF 311153.</title>
        <authorList>
            <person name="Morohoshi T."/>
            <person name="Someya N."/>
        </authorList>
    </citation>
    <scope>NUCLEOTIDE SEQUENCE [LARGE SCALE GENOMIC DNA]</scope>
    <source>
        <strain evidence="1 2">MAFF 311153</strain>
    </source>
</reference>
<accession>A0ABM7MVI9</accession>
<sequence length="64" mass="7404">MKLNCVNQAVLNRLSTGGQHRFSSRCMTDHQEKPLIEGLFFARILMQKRCAIALMRQPTPLHHE</sequence>
<proteinExistence type="predicted"/>
<evidence type="ECO:0000313" key="1">
    <source>
        <dbReference type="EMBL" id="BCQ33213.1"/>
    </source>
</evidence>
<organism evidence="1 2">
    <name type="scientific">Erwinia rhapontici</name>
    <name type="common">Pectobacterium rhapontici</name>
    <dbReference type="NCBI Taxonomy" id="55212"/>
    <lineage>
        <taxon>Bacteria</taxon>
        <taxon>Pseudomonadati</taxon>
        <taxon>Pseudomonadota</taxon>
        <taxon>Gammaproteobacteria</taxon>
        <taxon>Enterobacterales</taxon>
        <taxon>Erwiniaceae</taxon>
        <taxon>Erwinia</taxon>
    </lineage>
</organism>
<evidence type="ECO:0000313" key="2">
    <source>
        <dbReference type="Proteomes" id="UP000677515"/>
    </source>
</evidence>
<dbReference type="EMBL" id="AP024329">
    <property type="protein sequence ID" value="BCQ33213.1"/>
    <property type="molecule type" value="Genomic_DNA"/>
</dbReference>
<keyword evidence="2" id="KW-1185">Reference proteome</keyword>